<sequence length="105" mass="11558">MKENDTGDILVSDVLRYAVVVTSGEGIHRFSYTGPSSSGSQITTAGICTDVMSHIIVCDGRTSTVQMLDRDGQFLSIFLTRQTPGIDYRPRSLCYDVNTHLEQNP</sequence>
<dbReference type="InterPro" id="IPR011042">
    <property type="entry name" value="6-blade_b-propeller_TolB-like"/>
</dbReference>
<dbReference type="Gene3D" id="2.120.10.30">
    <property type="entry name" value="TolB, C-terminal domain"/>
    <property type="match status" value="1"/>
</dbReference>
<name>A0A8B8BQV7_CRAVI</name>
<dbReference type="OrthoDB" id="6144802at2759"/>
<accession>A0A8B8BQV7</accession>
<gene>
    <name evidence="2" type="primary">LOC111112134</name>
</gene>
<dbReference type="RefSeq" id="XP_022305239.1">
    <property type="nucleotide sequence ID" value="XM_022449531.1"/>
</dbReference>
<keyword evidence="1" id="KW-1185">Reference proteome</keyword>
<reference evidence="2" key="2">
    <citation type="submission" date="2025-08" db="UniProtKB">
        <authorList>
            <consortium name="RefSeq"/>
        </authorList>
    </citation>
    <scope>IDENTIFICATION</scope>
    <source>
        <tissue evidence="2">Whole sample</tissue>
    </source>
</reference>
<dbReference type="AlphaFoldDB" id="A0A8B8BQV7"/>
<protein>
    <submittedName>
        <fullName evidence="2">Uncharacterized protein LOC111112134</fullName>
    </submittedName>
</protein>
<evidence type="ECO:0000313" key="2">
    <source>
        <dbReference type="RefSeq" id="XP_022305239.1"/>
    </source>
</evidence>
<organism evidence="1 2">
    <name type="scientific">Crassostrea virginica</name>
    <name type="common">Eastern oyster</name>
    <dbReference type="NCBI Taxonomy" id="6565"/>
    <lineage>
        <taxon>Eukaryota</taxon>
        <taxon>Metazoa</taxon>
        <taxon>Spiralia</taxon>
        <taxon>Lophotrochozoa</taxon>
        <taxon>Mollusca</taxon>
        <taxon>Bivalvia</taxon>
        <taxon>Autobranchia</taxon>
        <taxon>Pteriomorphia</taxon>
        <taxon>Ostreida</taxon>
        <taxon>Ostreoidea</taxon>
        <taxon>Ostreidae</taxon>
        <taxon>Crassostrea</taxon>
    </lineage>
</organism>
<dbReference type="KEGG" id="cvn:111112134"/>
<proteinExistence type="predicted"/>
<dbReference type="Proteomes" id="UP000694844">
    <property type="component" value="Chromosome 1"/>
</dbReference>
<evidence type="ECO:0000313" key="1">
    <source>
        <dbReference type="Proteomes" id="UP000694844"/>
    </source>
</evidence>
<dbReference type="GeneID" id="111112134"/>
<reference evidence="1" key="1">
    <citation type="submission" date="2024-06" db="UniProtKB">
        <authorList>
            <consortium name="RefSeq"/>
        </authorList>
    </citation>
    <scope>NUCLEOTIDE SEQUENCE [LARGE SCALE GENOMIC DNA]</scope>
</reference>